<accession>A0A6M2E0L9</accession>
<proteinExistence type="predicted"/>
<protein>
    <submittedName>
        <fullName evidence="1">Putative secreted protein</fullName>
    </submittedName>
</protein>
<dbReference type="AlphaFoldDB" id="A0A6M2E0L9"/>
<evidence type="ECO:0000313" key="1">
    <source>
        <dbReference type="EMBL" id="NOV51913.1"/>
    </source>
</evidence>
<dbReference type="EMBL" id="GIIL01008187">
    <property type="protein sequence ID" value="NOV51913.1"/>
    <property type="molecule type" value="Transcribed_RNA"/>
</dbReference>
<sequence length="73" mass="8200">MLAIRCLQTFSVVNHVLRLIKSLVALLTPKSMLAITFCKHSGAQDALQMPLSLSGTPNLCRQIVVRKYKTRQF</sequence>
<reference evidence="1" key="1">
    <citation type="submission" date="2020-03" db="EMBL/GenBank/DDBJ databases">
        <title>Transcriptomic Profiling of the Digestive Tract of the Rat Flea, Xenopsylla cheopis, Following Blood Feeding and Infection with Yersinia pestis.</title>
        <authorList>
            <person name="Bland D.M."/>
            <person name="Martens C.A."/>
            <person name="Virtaneva K."/>
            <person name="Kanakabandi K."/>
            <person name="Long D."/>
            <person name="Rosenke R."/>
            <person name="Saturday G.A."/>
            <person name="Hoyt F.H."/>
            <person name="Bruno D.P."/>
            <person name="Ribeiro J.M.C."/>
            <person name="Hinnebusch J."/>
        </authorList>
    </citation>
    <scope>NUCLEOTIDE SEQUENCE</scope>
</reference>
<organism evidence="1">
    <name type="scientific">Xenopsylla cheopis</name>
    <name type="common">Oriental rat flea</name>
    <name type="synonym">Pulex cheopis</name>
    <dbReference type="NCBI Taxonomy" id="163159"/>
    <lineage>
        <taxon>Eukaryota</taxon>
        <taxon>Metazoa</taxon>
        <taxon>Ecdysozoa</taxon>
        <taxon>Arthropoda</taxon>
        <taxon>Hexapoda</taxon>
        <taxon>Insecta</taxon>
        <taxon>Pterygota</taxon>
        <taxon>Neoptera</taxon>
        <taxon>Endopterygota</taxon>
        <taxon>Siphonaptera</taxon>
        <taxon>Pulicidae</taxon>
        <taxon>Xenopsyllinae</taxon>
        <taxon>Xenopsylla</taxon>
    </lineage>
</organism>
<name>A0A6M2E0L9_XENCH</name>